<protein>
    <submittedName>
        <fullName evidence="1">Universal stress protein</fullName>
    </submittedName>
</protein>
<accession>A0A975TRI2</accession>
<name>A0A975TRI2_9RHOB</name>
<organism evidence="1">
    <name type="scientific">Gymnodinialimonas phycosphaerae</name>
    <dbReference type="NCBI Taxonomy" id="2841589"/>
    <lineage>
        <taxon>Bacteria</taxon>
        <taxon>Pseudomonadati</taxon>
        <taxon>Pseudomonadota</taxon>
        <taxon>Alphaproteobacteria</taxon>
        <taxon>Rhodobacterales</taxon>
        <taxon>Paracoccaceae</taxon>
        <taxon>Gymnodinialimonas</taxon>
    </lineage>
</organism>
<sequence length="284" mass="30746">MQNATILILVGKHFDESDLARRLEALRTVAAHAVVFIVGERPPFPYYALGVPMYGTTVIPPEWQDEITANEAALKEKADQVEQLLARHDVSGEVTTLACEVGQVSAAIARAAMVCDMAVIGDDLREPTPFFRQVTNGVLFDSPIGFILNDKASSTALAPETVFVAWNTELNAARAVHQTLPLMRSAKEVIVGIFDPVMTEYGDGEEPGADLAKWLTHHGCTVTVRQFPSGGHEIGEAILERSKECGADLVVMGAYCHSRAREAILGGTTRTMVEQTGQAVFMAH</sequence>
<reference evidence="1 2" key="1">
    <citation type="submission" date="2021-07" db="EMBL/GenBank/DDBJ databases">
        <title>Karlodiniumbacter phycospheric gen. nov., sp. nov., a phycosphere bacterium isolated from karlodinium veneficum.</title>
        <authorList>
            <person name="Peng Y."/>
            <person name="Jiang L."/>
            <person name="Lee J."/>
        </authorList>
    </citation>
    <scope>NUCLEOTIDE SEQUENCE</scope>
    <source>
        <strain evidence="1 2">N5</strain>
    </source>
</reference>
<dbReference type="Gene3D" id="3.40.50.12370">
    <property type="match status" value="1"/>
</dbReference>
<keyword evidence="2" id="KW-1185">Reference proteome</keyword>
<dbReference type="EMBL" id="CP078073">
    <property type="protein sequence ID" value="QXL86343.1"/>
    <property type="molecule type" value="Genomic_DNA"/>
</dbReference>
<dbReference type="EMBL" id="JAIMBW010000001">
    <property type="protein sequence ID" value="MBY4893633.1"/>
    <property type="molecule type" value="Genomic_DNA"/>
</dbReference>
<dbReference type="Proteomes" id="UP000693972">
    <property type="component" value="Unassembled WGS sequence"/>
</dbReference>
<evidence type="ECO:0000313" key="2">
    <source>
        <dbReference type="Proteomes" id="UP000693972"/>
    </source>
</evidence>
<proteinExistence type="predicted"/>
<gene>
    <name evidence="1" type="ORF">KUL25_12755</name>
</gene>
<evidence type="ECO:0000313" key="1">
    <source>
        <dbReference type="EMBL" id="QXL86343.1"/>
    </source>
</evidence>
<dbReference type="CDD" id="cd00293">
    <property type="entry name" value="USP-like"/>
    <property type="match status" value="1"/>
</dbReference>
<dbReference type="AlphaFoldDB" id="A0A975TRI2"/>
<dbReference type="SUPFAM" id="SSF52402">
    <property type="entry name" value="Adenine nucleotide alpha hydrolases-like"/>
    <property type="match status" value="1"/>
</dbReference>
<dbReference type="RefSeq" id="WP_257893302.1">
    <property type="nucleotide sequence ID" value="NZ_JAIMBW010000001.1"/>
</dbReference>